<keyword evidence="3" id="KW-0812">Transmembrane</keyword>
<keyword evidence="7" id="KW-0472">Membrane</keyword>
<protein>
    <recommendedName>
        <fullName evidence="10">Succinate dehydrogenase cytochrome b560 subunit, mitochondrial</fullName>
    </recommendedName>
</protein>
<reference evidence="8" key="1">
    <citation type="submission" date="2021-01" db="EMBL/GenBank/DDBJ databases">
        <authorList>
            <person name="Corre E."/>
            <person name="Pelletier E."/>
            <person name="Niang G."/>
            <person name="Scheremetjew M."/>
            <person name="Finn R."/>
            <person name="Kale V."/>
            <person name="Holt S."/>
            <person name="Cochrane G."/>
            <person name="Meng A."/>
            <person name="Brown T."/>
            <person name="Cohen L."/>
        </authorList>
    </citation>
    <scope>NUCLEOTIDE SEQUENCE</scope>
    <source>
        <strain evidence="8">CCMP1452</strain>
    </source>
</reference>
<dbReference type="GO" id="GO:0006099">
    <property type="term" value="P:tricarboxylic acid cycle"/>
    <property type="evidence" value="ECO:0007669"/>
    <property type="project" value="InterPro"/>
</dbReference>
<evidence type="ECO:0000313" key="8">
    <source>
        <dbReference type="EMBL" id="CAD9690637.1"/>
    </source>
</evidence>
<keyword evidence="6" id="KW-0408">Iron</keyword>
<dbReference type="InterPro" id="IPR014314">
    <property type="entry name" value="Succ_DH_cytb556"/>
</dbReference>
<evidence type="ECO:0000256" key="5">
    <source>
        <dbReference type="ARBA" id="ARBA00022989"/>
    </source>
</evidence>
<gene>
    <name evidence="8" type="ORF">EANT1437_LOCUS12371</name>
    <name evidence="9" type="ORF">EANT1437_LOCUS12372</name>
</gene>
<dbReference type="Pfam" id="PF01127">
    <property type="entry name" value="Sdh_cyt"/>
    <property type="match status" value="1"/>
</dbReference>
<evidence type="ECO:0000256" key="7">
    <source>
        <dbReference type="ARBA" id="ARBA00023136"/>
    </source>
</evidence>
<dbReference type="EMBL" id="HBHI01024110">
    <property type="protein sequence ID" value="CAD9690637.1"/>
    <property type="molecule type" value="Transcribed_RNA"/>
</dbReference>
<dbReference type="SUPFAM" id="SSF81343">
    <property type="entry name" value="Fumarate reductase respiratory complex transmembrane subunits"/>
    <property type="match status" value="1"/>
</dbReference>
<name>A0A6U0SSH4_9STRA</name>
<dbReference type="InterPro" id="IPR000701">
    <property type="entry name" value="SuccDH_FuR_B_TM-su"/>
</dbReference>
<evidence type="ECO:0000313" key="9">
    <source>
        <dbReference type="EMBL" id="CAD9690641.1"/>
    </source>
</evidence>
<keyword evidence="2" id="KW-0349">Heme</keyword>
<dbReference type="GO" id="GO:0009055">
    <property type="term" value="F:electron transfer activity"/>
    <property type="evidence" value="ECO:0007669"/>
    <property type="project" value="InterPro"/>
</dbReference>
<evidence type="ECO:0000256" key="3">
    <source>
        <dbReference type="ARBA" id="ARBA00022692"/>
    </source>
</evidence>
<organism evidence="8">
    <name type="scientific">Eucampia antarctica</name>
    <dbReference type="NCBI Taxonomy" id="49252"/>
    <lineage>
        <taxon>Eukaryota</taxon>
        <taxon>Sar</taxon>
        <taxon>Stramenopiles</taxon>
        <taxon>Ochrophyta</taxon>
        <taxon>Bacillariophyta</taxon>
        <taxon>Mediophyceae</taxon>
        <taxon>Biddulphiophycidae</taxon>
        <taxon>Hemiaulales</taxon>
        <taxon>Hemiaulaceae</taxon>
        <taxon>Eucampia</taxon>
    </lineage>
</organism>
<dbReference type="NCBIfam" id="TIGR02970">
    <property type="entry name" value="succ_dehyd_cytB"/>
    <property type="match status" value="1"/>
</dbReference>
<dbReference type="InterPro" id="IPR034804">
    <property type="entry name" value="SQR/QFR_C/D"/>
</dbReference>
<dbReference type="GO" id="GO:0005739">
    <property type="term" value="C:mitochondrion"/>
    <property type="evidence" value="ECO:0007669"/>
    <property type="project" value="GOC"/>
</dbReference>
<accession>A0A6U0SSH4</accession>
<dbReference type="Gene3D" id="1.20.1300.10">
    <property type="entry name" value="Fumarate reductase/succinate dehydrogenase, transmembrane subunit"/>
    <property type="match status" value="1"/>
</dbReference>
<evidence type="ECO:0000256" key="1">
    <source>
        <dbReference type="ARBA" id="ARBA00004370"/>
    </source>
</evidence>
<dbReference type="GO" id="GO:0006121">
    <property type="term" value="P:mitochondrial electron transport, succinate to ubiquinone"/>
    <property type="evidence" value="ECO:0007669"/>
    <property type="project" value="TreeGrafter"/>
</dbReference>
<dbReference type="EMBL" id="HBHI01024111">
    <property type="protein sequence ID" value="CAD9690641.1"/>
    <property type="molecule type" value="Transcribed_RNA"/>
</dbReference>
<dbReference type="CDD" id="cd03499">
    <property type="entry name" value="SQR_TypeC_SdhC"/>
    <property type="match status" value="1"/>
</dbReference>
<evidence type="ECO:0008006" key="10">
    <source>
        <dbReference type="Google" id="ProtNLM"/>
    </source>
</evidence>
<dbReference type="GO" id="GO:0016020">
    <property type="term" value="C:membrane"/>
    <property type="evidence" value="ECO:0007669"/>
    <property type="project" value="UniProtKB-SubCell"/>
</dbReference>
<evidence type="ECO:0000256" key="4">
    <source>
        <dbReference type="ARBA" id="ARBA00022723"/>
    </source>
</evidence>
<sequence>MISSIRSSSMLRQTLKTSLSRSKVQLESCRGMTIMNKDSRKEYEKENYSERMNQTERPVSPHVTIYAFPITALTSITNRVTGLALSIGAAGLGTVELVGGSGASLALMQDIAALGPIVGGIAKFAVAFPCTYHYFGGLRHLLWDKNPDMLTTSDVSNASYALVGSSTLFSLGLIFV</sequence>
<keyword evidence="5" id="KW-1133">Transmembrane helix</keyword>
<dbReference type="PANTHER" id="PTHR10978:SF5">
    <property type="entry name" value="SUCCINATE DEHYDROGENASE CYTOCHROME B560 SUBUNIT, MITOCHONDRIAL"/>
    <property type="match status" value="1"/>
</dbReference>
<dbReference type="AlphaFoldDB" id="A0A6U0SSH4"/>
<evidence type="ECO:0000256" key="6">
    <source>
        <dbReference type="ARBA" id="ARBA00023004"/>
    </source>
</evidence>
<evidence type="ECO:0000256" key="2">
    <source>
        <dbReference type="ARBA" id="ARBA00022617"/>
    </source>
</evidence>
<dbReference type="PANTHER" id="PTHR10978">
    <property type="entry name" value="SUCCINATE DEHYDROGENASE CYTOCHROME B560 SUBUNIT"/>
    <property type="match status" value="1"/>
</dbReference>
<dbReference type="GO" id="GO:0046872">
    <property type="term" value="F:metal ion binding"/>
    <property type="evidence" value="ECO:0007669"/>
    <property type="project" value="UniProtKB-KW"/>
</dbReference>
<keyword evidence="4" id="KW-0479">Metal-binding</keyword>
<proteinExistence type="predicted"/>
<comment type="subcellular location">
    <subcellularLocation>
        <location evidence="1">Membrane</location>
    </subcellularLocation>
</comment>